<proteinExistence type="predicted"/>
<reference evidence="1 2" key="1">
    <citation type="submission" date="2022-07" db="EMBL/GenBank/DDBJ databases">
        <title>Genome-wide signatures of adaptation to extreme environments.</title>
        <authorList>
            <person name="Cho C.H."/>
            <person name="Yoon H.S."/>
        </authorList>
    </citation>
    <scope>NUCLEOTIDE SEQUENCE [LARGE SCALE GENOMIC DNA]</scope>
    <source>
        <strain evidence="1 2">108.79 E11</strain>
    </source>
</reference>
<dbReference type="Proteomes" id="UP001300502">
    <property type="component" value="Unassembled WGS sequence"/>
</dbReference>
<dbReference type="AlphaFoldDB" id="A0AAV9I7Y7"/>
<dbReference type="EMBL" id="JANCYU010000011">
    <property type="protein sequence ID" value="KAK4523055.1"/>
    <property type="molecule type" value="Genomic_DNA"/>
</dbReference>
<evidence type="ECO:0000313" key="1">
    <source>
        <dbReference type="EMBL" id="KAK4523055.1"/>
    </source>
</evidence>
<name>A0AAV9I7Y7_9RHOD</name>
<accession>A0AAV9I7Y7</accession>
<gene>
    <name evidence="1" type="ORF">GAYE_PCTG36G0945</name>
</gene>
<evidence type="ECO:0000313" key="2">
    <source>
        <dbReference type="Proteomes" id="UP001300502"/>
    </source>
</evidence>
<organism evidence="1 2">
    <name type="scientific">Galdieria yellowstonensis</name>
    <dbReference type="NCBI Taxonomy" id="3028027"/>
    <lineage>
        <taxon>Eukaryota</taxon>
        <taxon>Rhodophyta</taxon>
        <taxon>Bangiophyceae</taxon>
        <taxon>Galdieriales</taxon>
        <taxon>Galdieriaceae</taxon>
        <taxon>Galdieria</taxon>
    </lineage>
</organism>
<protein>
    <submittedName>
        <fullName evidence="1">Uncharacterized protein</fullName>
    </submittedName>
</protein>
<keyword evidence="2" id="KW-1185">Reference proteome</keyword>
<comment type="caution">
    <text evidence="1">The sequence shown here is derived from an EMBL/GenBank/DDBJ whole genome shotgun (WGS) entry which is preliminary data.</text>
</comment>
<sequence>MDFTVAVMIGLSLYLLYKIYKESEHQTPPSNSLFAPCSRSRNEMVDLKKQGKHCYSDIYYAVLPNNLKVLVSPVSLKYEYSCSDFCNKRNQSGLCSAPNRKYNRCISTIKPVNCNSPSHPVEYLGSTLYYVYSSAEGVICKGSV</sequence>